<dbReference type="PANTHER" id="PTHR24252">
    <property type="entry name" value="ACROSIN-RELATED"/>
    <property type="match status" value="1"/>
</dbReference>
<dbReference type="FunFam" id="2.40.10.10:FF:000054">
    <property type="entry name" value="Complement C1r subcomponent"/>
    <property type="match status" value="1"/>
</dbReference>
<comment type="subcellular location">
    <subcellularLocation>
        <location evidence="1">Secreted</location>
    </subcellularLocation>
</comment>
<evidence type="ECO:0000256" key="1">
    <source>
        <dbReference type="ARBA" id="ARBA00004613"/>
    </source>
</evidence>
<dbReference type="SUPFAM" id="SSF50494">
    <property type="entry name" value="Trypsin-like serine proteases"/>
    <property type="match status" value="1"/>
</dbReference>
<dbReference type="Proteomes" id="UP001431783">
    <property type="component" value="Unassembled WGS sequence"/>
</dbReference>
<reference evidence="7 8" key="1">
    <citation type="submission" date="2023-03" db="EMBL/GenBank/DDBJ databases">
        <title>Genome insight into feeding habits of ladybird beetles.</title>
        <authorList>
            <person name="Li H.-S."/>
            <person name="Huang Y.-H."/>
            <person name="Pang H."/>
        </authorList>
    </citation>
    <scope>NUCLEOTIDE SEQUENCE [LARGE SCALE GENOMIC DNA]</scope>
    <source>
        <strain evidence="7">SYSU_2023b</strain>
        <tissue evidence="7">Whole body</tissue>
    </source>
</reference>
<keyword evidence="8" id="KW-1185">Reference proteome</keyword>
<dbReference type="Gene3D" id="2.40.10.10">
    <property type="entry name" value="Trypsin-like serine proteases"/>
    <property type="match status" value="1"/>
</dbReference>
<dbReference type="InterPro" id="IPR018114">
    <property type="entry name" value="TRYPSIN_HIS"/>
</dbReference>
<evidence type="ECO:0000256" key="3">
    <source>
        <dbReference type="ARBA" id="ARBA00022729"/>
    </source>
</evidence>
<dbReference type="InterPro" id="IPR009003">
    <property type="entry name" value="Peptidase_S1_PA"/>
</dbReference>
<proteinExistence type="predicted"/>
<dbReference type="InterPro" id="IPR043504">
    <property type="entry name" value="Peptidase_S1_PA_chymotrypsin"/>
</dbReference>
<name>A0AAW1UYT5_9CUCU</name>
<sequence length="244" mass="27407">MIKIRTDTNFEEIVNDPMKIAEKLEVEAEFETAKFGPLRRLCGINNRQMRVVGGYETKAHEFPWMAGLTKNGKFQCGASLISKKHILTAAHCVYGFNIQELSVVLADHNRAAPNRLSDIVVRGLRSIKQHEKFDNYTFNNDIAILELDQPVDFTPMVQPACLPQKDIDYSGRNGVVTGWGWTSENDETSDVLRKVTVPIWTKKECGNSHYGEKKISDNMFCAGFSDGKHDACRGDSGDLYICIA</sequence>
<keyword evidence="3" id="KW-0732">Signal</keyword>
<dbReference type="CDD" id="cd00190">
    <property type="entry name" value="Tryp_SPc"/>
    <property type="match status" value="1"/>
</dbReference>
<organism evidence="7 8">
    <name type="scientific">Henosepilachna vigintioctopunctata</name>
    <dbReference type="NCBI Taxonomy" id="420089"/>
    <lineage>
        <taxon>Eukaryota</taxon>
        <taxon>Metazoa</taxon>
        <taxon>Ecdysozoa</taxon>
        <taxon>Arthropoda</taxon>
        <taxon>Hexapoda</taxon>
        <taxon>Insecta</taxon>
        <taxon>Pterygota</taxon>
        <taxon>Neoptera</taxon>
        <taxon>Endopterygota</taxon>
        <taxon>Coleoptera</taxon>
        <taxon>Polyphaga</taxon>
        <taxon>Cucujiformia</taxon>
        <taxon>Coccinelloidea</taxon>
        <taxon>Coccinellidae</taxon>
        <taxon>Epilachninae</taxon>
        <taxon>Epilachnini</taxon>
        <taxon>Henosepilachna</taxon>
    </lineage>
</organism>
<evidence type="ECO:0000256" key="4">
    <source>
        <dbReference type="ARBA" id="ARBA00023157"/>
    </source>
</evidence>
<dbReference type="FunFam" id="2.40.10.10:FF:000068">
    <property type="entry name" value="transmembrane protease serine 2"/>
    <property type="match status" value="1"/>
</dbReference>
<dbReference type="InterPro" id="IPR001254">
    <property type="entry name" value="Trypsin_dom"/>
</dbReference>
<dbReference type="GO" id="GO:0005576">
    <property type="term" value="C:extracellular region"/>
    <property type="evidence" value="ECO:0007669"/>
    <property type="project" value="UniProtKB-SubCell"/>
</dbReference>
<dbReference type="GO" id="GO:0006508">
    <property type="term" value="P:proteolysis"/>
    <property type="evidence" value="ECO:0007669"/>
    <property type="project" value="InterPro"/>
</dbReference>
<evidence type="ECO:0000256" key="2">
    <source>
        <dbReference type="ARBA" id="ARBA00022525"/>
    </source>
</evidence>
<dbReference type="Pfam" id="PF00089">
    <property type="entry name" value="Trypsin"/>
    <property type="match status" value="1"/>
</dbReference>
<comment type="caution">
    <text evidence="7">The sequence shown here is derived from an EMBL/GenBank/DDBJ whole genome shotgun (WGS) entry which is preliminary data.</text>
</comment>
<dbReference type="AlphaFoldDB" id="A0AAW1UYT5"/>
<dbReference type="InterPro" id="IPR001314">
    <property type="entry name" value="Peptidase_S1A"/>
</dbReference>
<evidence type="ECO:0000313" key="8">
    <source>
        <dbReference type="Proteomes" id="UP001431783"/>
    </source>
</evidence>
<dbReference type="GO" id="GO:0004252">
    <property type="term" value="F:serine-type endopeptidase activity"/>
    <property type="evidence" value="ECO:0007669"/>
    <property type="project" value="InterPro"/>
</dbReference>
<dbReference type="PROSITE" id="PS50240">
    <property type="entry name" value="TRYPSIN_DOM"/>
    <property type="match status" value="1"/>
</dbReference>
<evidence type="ECO:0000259" key="6">
    <source>
        <dbReference type="PROSITE" id="PS50240"/>
    </source>
</evidence>
<keyword evidence="5" id="KW-0325">Glycoprotein</keyword>
<feature type="domain" description="Peptidase S1" evidence="6">
    <location>
        <begin position="51"/>
        <end position="244"/>
    </location>
</feature>
<dbReference type="PRINTS" id="PR00722">
    <property type="entry name" value="CHYMOTRYPSIN"/>
</dbReference>
<dbReference type="EMBL" id="JARQZJ010000094">
    <property type="protein sequence ID" value="KAK9885016.1"/>
    <property type="molecule type" value="Genomic_DNA"/>
</dbReference>
<keyword evidence="2" id="KW-0964">Secreted</keyword>
<evidence type="ECO:0000313" key="7">
    <source>
        <dbReference type="EMBL" id="KAK9885016.1"/>
    </source>
</evidence>
<keyword evidence="4" id="KW-1015">Disulfide bond</keyword>
<dbReference type="SMART" id="SM00020">
    <property type="entry name" value="Tryp_SPc"/>
    <property type="match status" value="1"/>
</dbReference>
<dbReference type="PANTHER" id="PTHR24252:SF7">
    <property type="entry name" value="HYALIN"/>
    <property type="match status" value="1"/>
</dbReference>
<gene>
    <name evidence="7" type="ORF">WA026_009243</name>
</gene>
<evidence type="ECO:0000256" key="5">
    <source>
        <dbReference type="ARBA" id="ARBA00023180"/>
    </source>
</evidence>
<accession>A0AAW1UYT5</accession>
<protein>
    <recommendedName>
        <fullName evidence="6">Peptidase S1 domain-containing protein</fullName>
    </recommendedName>
</protein>
<dbReference type="PROSITE" id="PS00134">
    <property type="entry name" value="TRYPSIN_HIS"/>
    <property type="match status" value="1"/>
</dbReference>